<sequence>MEESNDFLAPPINMHTSEALFILSPITELTRNS</sequence>
<evidence type="ECO:0000313" key="1">
    <source>
        <dbReference type="Proteomes" id="UP000036681"/>
    </source>
</evidence>
<dbReference type="WBParaSite" id="ALUE_0001883801-mRNA-1">
    <property type="protein sequence ID" value="ALUE_0001883801-mRNA-1"/>
    <property type="gene ID" value="ALUE_0001883801"/>
</dbReference>
<proteinExistence type="predicted"/>
<keyword evidence="1" id="KW-1185">Reference proteome</keyword>
<evidence type="ECO:0000313" key="2">
    <source>
        <dbReference type="WBParaSite" id="ALUE_0001883801-mRNA-1"/>
    </source>
</evidence>
<accession>A0A0M3IJK3</accession>
<name>A0A0M3IJK3_ASCLU</name>
<dbReference type="AlphaFoldDB" id="A0A0M3IJK3"/>
<protein>
    <submittedName>
        <fullName evidence="2">Uncharacterized protein</fullName>
    </submittedName>
</protein>
<dbReference type="Proteomes" id="UP000036681">
    <property type="component" value="Unplaced"/>
</dbReference>
<reference evidence="2" key="1">
    <citation type="submission" date="2017-02" db="UniProtKB">
        <authorList>
            <consortium name="WormBaseParasite"/>
        </authorList>
    </citation>
    <scope>IDENTIFICATION</scope>
</reference>
<organism evidence="1 2">
    <name type="scientific">Ascaris lumbricoides</name>
    <name type="common">Giant roundworm</name>
    <dbReference type="NCBI Taxonomy" id="6252"/>
    <lineage>
        <taxon>Eukaryota</taxon>
        <taxon>Metazoa</taxon>
        <taxon>Ecdysozoa</taxon>
        <taxon>Nematoda</taxon>
        <taxon>Chromadorea</taxon>
        <taxon>Rhabditida</taxon>
        <taxon>Spirurina</taxon>
        <taxon>Ascaridomorpha</taxon>
        <taxon>Ascaridoidea</taxon>
        <taxon>Ascarididae</taxon>
        <taxon>Ascaris</taxon>
    </lineage>
</organism>